<dbReference type="Proteomes" id="UP000324222">
    <property type="component" value="Unassembled WGS sequence"/>
</dbReference>
<proteinExistence type="predicted"/>
<protein>
    <submittedName>
        <fullName evidence="1">Uncharacterized protein</fullName>
    </submittedName>
</protein>
<organism evidence="1 2">
    <name type="scientific">Portunus trituberculatus</name>
    <name type="common">Swimming crab</name>
    <name type="synonym">Neptunus trituberculatus</name>
    <dbReference type="NCBI Taxonomy" id="210409"/>
    <lineage>
        <taxon>Eukaryota</taxon>
        <taxon>Metazoa</taxon>
        <taxon>Ecdysozoa</taxon>
        <taxon>Arthropoda</taxon>
        <taxon>Crustacea</taxon>
        <taxon>Multicrustacea</taxon>
        <taxon>Malacostraca</taxon>
        <taxon>Eumalacostraca</taxon>
        <taxon>Eucarida</taxon>
        <taxon>Decapoda</taxon>
        <taxon>Pleocyemata</taxon>
        <taxon>Brachyura</taxon>
        <taxon>Eubrachyura</taxon>
        <taxon>Portunoidea</taxon>
        <taxon>Portunidae</taxon>
        <taxon>Portuninae</taxon>
        <taxon>Portunus</taxon>
    </lineage>
</organism>
<reference evidence="1 2" key="1">
    <citation type="submission" date="2019-05" db="EMBL/GenBank/DDBJ databases">
        <title>Another draft genome of Portunus trituberculatus and its Hox gene families provides insights of decapod evolution.</title>
        <authorList>
            <person name="Jeong J.-H."/>
            <person name="Song I."/>
            <person name="Kim S."/>
            <person name="Choi T."/>
            <person name="Kim D."/>
            <person name="Ryu S."/>
            <person name="Kim W."/>
        </authorList>
    </citation>
    <scope>NUCLEOTIDE SEQUENCE [LARGE SCALE GENOMIC DNA]</scope>
    <source>
        <tissue evidence="1">Muscle</tissue>
    </source>
</reference>
<gene>
    <name evidence="1" type="ORF">E2C01_012712</name>
</gene>
<comment type="caution">
    <text evidence="1">The sequence shown here is derived from an EMBL/GenBank/DDBJ whole genome shotgun (WGS) entry which is preliminary data.</text>
</comment>
<sequence>MGATAVLEIAAAMPPAAKSFMKLTGSNDFPMLPVLCYASFFQRDPRGERGRRSSAARDLTNTSCADQSPPALPVTTPLRHILCSHYCVKMYCLSLQQTTHTGKSPWAYTCEAP</sequence>
<dbReference type="AlphaFoldDB" id="A0A5B7DEY8"/>
<name>A0A5B7DEY8_PORTR</name>
<evidence type="ECO:0000313" key="1">
    <source>
        <dbReference type="EMBL" id="MPC19787.1"/>
    </source>
</evidence>
<evidence type="ECO:0000313" key="2">
    <source>
        <dbReference type="Proteomes" id="UP000324222"/>
    </source>
</evidence>
<keyword evidence="2" id="KW-1185">Reference proteome</keyword>
<accession>A0A5B7DEY8</accession>
<dbReference type="EMBL" id="VSRR010000803">
    <property type="protein sequence ID" value="MPC19787.1"/>
    <property type="molecule type" value="Genomic_DNA"/>
</dbReference>